<dbReference type="EMBL" id="GEDG01016525">
    <property type="protein sequence ID" value="JAP22480.1"/>
    <property type="molecule type" value="Transcribed_RNA"/>
</dbReference>
<dbReference type="Pfam" id="PF23231">
    <property type="entry name" value="HAT_Syf1_CNRKL1_C"/>
    <property type="match status" value="1"/>
</dbReference>
<dbReference type="PANTHER" id="PTHR11246">
    <property type="entry name" value="PRE-MRNA SPLICING FACTOR"/>
    <property type="match status" value="1"/>
</dbReference>
<dbReference type="SUPFAM" id="SSF48452">
    <property type="entry name" value="TPR-like"/>
    <property type="match status" value="1"/>
</dbReference>
<dbReference type="Gene3D" id="1.25.40.10">
    <property type="entry name" value="Tetratricopeptide repeat domain"/>
    <property type="match status" value="1"/>
</dbReference>
<dbReference type="InterPro" id="IPR045075">
    <property type="entry name" value="Syf1-like"/>
</dbReference>
<evidence type="ECO:0000313" key="3">
    <source>
        <dbReference type="EMBL" id="JAP22480.1"/>
    </source>
</evidence>
<dbReference type="GO" id="GO:0000974">
    <property type="term" value="C:Prp19 complex"/>
    <property type="evidence" value="ECO:0007669"/>
    <property type="project" value="TreeGrafter"/>
</dbReference>
<dbReference type="GO" id="GO:0071007">
    <property type="term" value="C:U2-type catalytic step 2 spliceosome"/>
    <property type="evidence" value="ECO:0007669"/>
    <property type="project" value="TreeGrafter"/>
</dbReference>
<organism evidence="3">
    <name type="scientific">Solanum chacoense</name>
    <name type="common">Chaco potato</name>
    <dbReference type="NCBI Taxonomy" id="4108"/>
    <lineage>
        <taxon>Eukaryota</taxon>
        <taxon>Viridiplantae</taxon>
        <taxon>Streptophyta</taxon>
        <taxon>Embryophyta</taxon>
        <taxon>Tracheophyta</taxon>
        <taxon>Spermatophyta</taxon>
        <taxon>Magnoliopsida</taxon>
        <taxon>eudicotyledons</taxon>
        <taxon>Gunneridae</taxon>
        <taxon>Pentapetalae</taxon>
        <taxon>asterids</taxon>
        <taxon>lamiids</taxon>
        <taxon>Solanales</taxon>
        <taxon>Solanaceae</taxon>
        <taxon>Solanoideae</taxon>
        <taxon>Solaneae</taxon>
        <taxon>Solanum</taxon>
    </lineage>
</organism>
<protein>
    <submittedName>
        <fullName evidence="3">Putative ovule protein</fullName>
    </submittedName>
</protein>
<dbReference type="PANTHER" id="PTHR11246:SF5">
    <property type="entry name" value="PRE-MRNA-SPLICING FACTOR SYF1"/>
    <property type="match status" value="1"/>
</dbReference>
<feature type="domain" description="Pre-mRNA-splicing factor Syf1/CRNKL1-like C-terminal HAT-repeats" evidence="2">
    <location>
        <begin position="1"/>
        <end position="74"/>
    </location>
</feature>
<evidence type="ECO:0000256" key="1">
    <source>
        <dbReference type="ARBA" id="ARBA00022737"/>
    </source>
</evidence>
<name>A0A0V0HRH8_SOLCH</name>
<dbReference type="InterPro" id="IPR011990">
    <property type="entry name" value="TPR-like_helical_dom_sf"/>
</dbReference>
<evidence type="ECO:0000259" key="2">
    <source>
        <dbReference type="Pfam" id="PF23231"/>
    </source>
</evidence>
<dbReference type="GO" id="GO:0071014">
    <property type="term" value="C:post-mRNA release spliceosomal complex"/>
    <property type="evidence" value="ECO:0007669"/>
    <property type="project" value="TreeGrafter"/>
</dbReference>
<dbReference type="AlphaFoldDB" id="A0A0V0HRH8"/>
<proteinExistence type="predicted"/>
<sequence>MCLKYGELEKCLEDIDQACALYKHSSQFTYPRSDPDFWNKWHELEVQHGNKDIFREMLHVKRSVSSSYIQVLQNSSSKNLVCGIANIGY</sequence>
<dbReference type="InterPro" id="IPR055430">
    <property type="entry name" value="HAT_Syf1_CNRKL1_C"/>
</dbReference>
<keyword evidence="1" id="KW-0677">Repeat</keyword>
<dbReference type="GO" id="GO:0000349">
    <property type="term" value="P:generation of catalytic spliceosome for first transesterification step"/>
    <property type="evidence" value="ECO:0007669"/>
    <property type="project" value="TreeGrafter"/>
</dbReference>
<accession>A0A0V0HRH8</accession>
<reference evidence="3" key="1">
    <citation type="submission" date="2015-12" db="EMBL/GenBank/DDBJ databases">
        <title>Gene expression during late stages of embryo sac development: a critical building block for successful pollen-pistil interactions.</title>
        <authorList>
            <person name="Liu Y."/>
            <person name="Joly V."/>
            <person name="Sabar M."/>
            <person name="Matton D.P."/>
        </authorList>
    </citation>
    <scope>NUCLEOTIDE SEQUENCE</scope>
</reference>